<evidence type="ECO:0000313" key="4">
    <source>
        <dbReference type="EMBL" id="RKP07395.1"/>
    </source>
</evidence>
<dbReference type="InterPro" id="IPR050316">
    <property type="entry name" value="Tyrosinase/Hemocyanin"/>
</dbReference>
<dbReference type="GO" id="GO:0016491">
    <property type="term" value="F:oxidoreductase activity"/>
    <property type="evidence" value="ECO:0007669"/>
    <property type="project" value="InterPro"/>
</dbReference>
<evidence type="ECO:0000313" key="5">
    <source>
        <dbReference type="Proteomes" id="UP000271241"/>
    </source>
</evidence>
<reference evidence="5" key="1">
    <citation type="journal article" date="2018" name="Nat. Microbiol.">
        <title>Leveraging single-cell genomics to expand the fungal tree of life.</title>
        <authorList>
            <person name="Ahrendt S.R."/>
            <person name="Quandt C.A."/>
            <person name="Ciobanu D."/>
            <person name="Clum A."/>
            <person name="Salamov A."/>
            <person name="Andreopoulos B."/>
            <person name="Cheng J.F."/>
            <person name="Woyke T."/>
            <person name="Pelin A."/>
            <person name="Henrissat B."/>
            <person name="Reynolds N.K."/>
            <person name="Benny G.L."/>
            <person name="Smith M.E."/>
            <person name="James T.Y."/>
            <person name="Grigoriev I.V."/>
        </authorList>
    </citation>
    <scope>NUCLEOTIDE SEQUENCE [LARGE SCALE GENOMIC DNA]</scope>
    <source>
        <strain evidence="5">RSA 1356</strain>
    </source>
</reference>
<feature type="non-terminal residue" evidence="4">
    <location>
        <position position="1"/>
    </location>
</feature>
<dbReference type="InterPro" id="IPR002227">
    <property type="entry name" value="Tyrosinase_Cu-bd"/>
</dbReference>
<dbReference type="PANTHER" id="PTHR11474">
    <property type="entry name" value="TYROSINASE FAMILY MEMBER"/>
    <property type="match status" value="1"/>
</dbReference>
<sequence>PNRYDQYVQDHVNKFVDAHNHAQYLPWHRAHLRDVAKSLQAIDPSISHLYWDWAYDYQVPDASIVFSPAYFGGNGNPNDGYCVTDGFFAGWKPNVNKGCISRRFNRDEHIWPLTSWEKLRNSIFPSTDSQKFGSMIEEAGIYVEMGGGELFEIELNVNDPLYFLHHAFIDKLWADWQKMSEDRATAYGGINPGNKSAAKTDVVGYGYRVDDVMDTRKLCYEY</sequence>
<dbReference type="InterPro" id="IPR008922">
    <property type="entry name" value="Di-copper_centre_dom_sf"/>
</dbReference>
<feature type="domain" description="Tyrosinase copper-binding" evidence="3">
    <location>
        <begin position="1"/>
        <end position="178"/>
    </location>
</feature>
<dbReference type="GO" id="GO:0046872">
    <property type="term" value="F:metal ion binding"/>
    <property type="evidence" value="ECO:0007669"/>
    <property type="project" value="UniProtKB-KW"/>
</dbReference>
<evidence type="ECO:0000256" key="2">
    <source>
        <dbReference type="ARBA" id="ARBA00023008"/>
    </source>
</evidence>
<organism evidence="4 5">
    <name type="scientific">Thamnocephalis sphaerospora</name>
    <dbReference type="NCBI Taxonomy" id="78915"/>
    <lineage>
        <taxon>Eukaryota</taxon>
        <taxon>Fungi</taxon>
        <taxon>Fungi incertae sedis</taxon>
        <taxon>Zoopagomycota</taxon>
        <taxon>Zoopagomycotina</taxon>
        <taxon>Zoopagomycetes</taxon>
        <taxon>Zoopagales</taxon>
        <taxon>Sigmoideomycetaceae</taxon>
        <taxon>Thamnocephalis</taxon>
    </lineage>
</organism>
<proteinExistence type="predicted"/>
<dbReference type="Proteomes" id="UP000271241">
    <property type="component" value="Unassembled WGS sequence"/>
</dbReference>
<keyword evidence="5" id="KW-1185">Reference proteome</keyword>
<protein>
    <recommendedName>
        <fullName evidence="3">Tyrosinase copper-binding domain-containing protein</fullName>
    </recommendedName>
</protein>
<dbReference type="EMBL" id="KZ992726">
    <property type="protein sequence ID" value="RKP07395.1"/>
    <property type="molecule type" value="Genomic_DNA"/>
</dbReference>
<dbReference type="SUPFAM" id="SSF48056">
    <property type="entry name" value="Di-copper centre-containing domain"/>
    <property type="match status" value="1"/>
</dbReference>
<evidence type="ECO:0000256" key="1">
    <source>
        <dbReference type="ARBA" id="ARBA00022723"/>
    </source>
</evidence>
<dbReference type="AlphaFoldDB" id="A0A4P9XNA4"/>
<dbReference type="PRINTS" id="PR00092">
    <property type="entry name" value="TYROSINASE"/>
</dbReference>
<dbReference type="OrthoDB" id="6132182at2759"/>
<feature type="non-terminal residue" evidence="4">
    <location>
        <position position="222"/>
    </location>
</feature>
<dbReference type="PANTHER" id="PTHR11474:SF126">
    <property type="entry name" value="TYROSINASE-LIKE PROTEIN TYR-1-RELATED"/>
    <property type="match status" value="1"/>
</dbReference>
<accession>A0A4P9XNA4</accession>
<keyword evidence="1" id="KW-0479">Metal-binding</keyword>
<dbReference type="Pfam" id="PF00264">
    <property type="entry name" value="Tyrosinase"/>
    <property type="match status" value="1"/>
</dbReference>
<gene>
    <name evidence="4" type="ORF">THASP1DRAFT_10413</name>
</gene>
<dbReference type="Gene3D" id="1.10.1280.10">
    <property type="entry name" value="Di-copper center containing domain from catechol oxidase"/>
    <property type="match status" value="1"/>
</dbReference>
<evidence type="ECO:0000259" key="3">
    <source>
        <dbReference type="Pfam" id="PF00264"/>
    </source>
</evidence>
<name>A0A4P9XNA4_9FUNG</name>
<keyword evidence="2" id="KW-0186">Copper</keyword>